<feature type="region of interest" description="Disordered" evidence="1">
    <location>
        <begin position="123"/>
        <end position="146"/>
    </location>
</feature>
<reference evidence="3 4" key="1">
    <citation type="submission" date="2024-07" db="EMBL/GenBank/DDBJ databases">
        <title>Section-level genome sequencing and comparative genomics of Aspergillus sections Usti and Cavernicolus.</title>
        <authorList>
            <consortium name="Lawrence Berkeley National Laboratory"/>
            <person name="Nybo J.L."/>
            <person name="Vesth T.C."/>
            <person name="Theobald S."/>
            <person name="Frisvad J.C."/>
            <person name="Larsen T.O."/>
            <person name="Kjaerboelling I."/>
            <person name="Rothschild-Mancinelli K."/>
            <person name="Lyhne E.K."/>
            <person name="Kogle M.E."/>
            <person name="Barry K."/>
            <person name="Clum A."/>
            <person name="Na H."/>
            <person name="Ledsgaard L."/>
            <person name="Lin J."/>
            <person name="Lipzen A."/>
            <person name="Kuo A."/>
            <person name="Riley R."/>
            <person name="Mondo S."/>
            <person name="Labutti K."/>
            <person name="Haridas S."/>
            <person name="Pangalinan J."/>
            <person name="Salamov A.A."/>
            <person name="Simmons B.A."/>
            <person name="Magnuson J.K."/>
            <person name="Chen J."/>
            <person name="Drula E."/>
            <person name="Henrissat B."/>
            <person name="Wiebenga A."/>
            <person name="Lubbers R.J."/>
            <person name="Gomes A.C."/>
            <person name="Makela M.R."/>
            <person name="Stajich J."/>
            <person name="Grigoriev I.V."/>
            <person name="Mortensen U.H."/>
            <person name="De Vries R.P."/>
            <person name="Baker S.E."/>
            <person name="Andersen M.R."/>
        </authorList>
    </citation>
    <scope>NUCLEOTIDE SEQUENCE [LARGE SCALE GENOMIC DNA]</scope>
    <source>
        <strain evidence="3 4">CBS 209.92</strain>
    </source>
</reference>
<keyword evidence="4" id="KW-1185">Reference proteome</keyword>
<keyword evidence="2" id="KW-0812">Transmembrane</keyword>
<accession>A0ABR4GL42</accession>
<feature type="compositionally biased region" description="Basic residues" evidence="1">
    <location>
        <begin position="185"/>
        <end position="199"/>
    </location>
</feature>
<evidence type="ECO:0000313" key="4">
    <source>
        <dbReference type="Proteomes" id="UP001610563"/>
    </source>
</evidence>
<protein>
    <submittedName>
        <fullName evidence="3">Uncharacterized protein</fullName>
    </submittedName>
</protein>
<evidence type="ECO:0000256" key="2">
    <source>
        <dbReference type="SAM" id="Phobius"/>
    </source>
</evidence>
<name>A0ABR4GL42_9EURO</name>
<comment type="caution">
    <text evidence="3">The sequence shown here is derived from an EMBL/GenBank/DDBJ whole genome shotgun (WGS) entry which is preliminary data.</text>
</comment>
<proteinExistence type="predicted"/>
<feature type="transmembrane region" description="Helical" evidence="2">
    <location>
        <begin position="75"/>
        <end position="95"/>
    </location>
</feature>
<sequence length="233" mass="24514">MPPLKQAQRQTTPPLPSSYTYNNLLELNQQTKTLPLPLPPTRHDPWKRSTTTIAANTISIPSTYGRQHSSPSPGVVAGAVLGSVAGFLFLLYLLYLSLTSGRRFSASTIVGTSTTPSEIVDVGIRPRRRRGGPSGGGGGGGGGAVIVEESVTGTGITDSAVDDGGVVEVIEEDSVIDPPPSSRSGSRRHHRHGRYRSRSRSTSESRVGGGGRGYRRVDPSAYGGGESEFSGRS</sequence>
<gene>
    <name evidence="3" type="ORF">BJX66DRAFT_292607</name>
</gene>
<feature type="region of interest" description="Disordered" evidence="1">
    <location>
        <begin position="171"/>
        <end position="233"/>
    </location>
</feature>
<keyword evidence="2" id="KW-1133">Transmembrane helix</keyword>
<dbReference type="Proteomes" id="UP001610563">
    <property type="component" value="Unassembled WGS sequence"/>
</dbReference>
<feature type="compositionally biased region" description="Gly residues" evidence="1">
    <location>
        <begin position="132"/>
        <end position="144"/>
    </location>
</feature>
<keyword evidence="2" id="KW-0472">Membrane</keyword>
<dbReference type="EMBL" id="JBFTWV010000006">
    <property type="protein sequence ID" value="KAL2799779.1"/>
    <property type="molecule type" value="Genomic_DNA"/>
</dbReference>
<organism evidence="3 4">
    <name type="scientific">Aspergillus keveii</name>
    <dbReference type="NCBI Taxonomy" id="714993"/>
    <lineage>
        <taxon>Eukaryota</taxon>
        <taxon>Fungi</taxon>
        <taxon>Dikarya</taxon>
        <taxon>Ascomycota</taxon>
        <taxon>Pezizomycotina</taxon>
        <taxon>Eurotiomycetes</taxon>
        <taxon>Eurotiomycetidae</taxon>
        <taxon>Eurotiales</taxon>
        <taxon>Aspergillaceae</taxon>
        <taxon>Aspergillus</taxon>
        <taxon>Aspergillus subgen. Nidulantes</taxon>
    </lineage>
</organism>
<evidence type="ECO:0000256" key="1">
    <source>
        <dbReference type="SAM" id="MobiDB-lite"/>
    </source>
</evidence>
<evidence type="ECO:0000313" key="3">
    <source>
        <dbReference type="EMBL" id="KAL2799779.1"/>
    </source>
</evidence>